<dbReference type="EMBL" id="QASA01000001">
    <property type="protein sequence ID" value="RDC65600.1"/>
    <property type="molecule type" value="Genomic_DNA"/>
</dbReference>
<keyword evidence="1" id="KW-0732">Signal</keyword>
<feature type="signal peptide" evidence="1">
    <location>
        <begin position="1"/>
        <end position="21"/>
    </location>
</feature>
<evidence type="ECO:0008006" key="4">
    <source>
        <dbReference type="Google" id="ProtNLM"/>
    </source>
</evidence>
<gene>
    <name evidence="2" type="ORF">AHMF7616_04230</name>
</gene>
<name>A0A369QML9_9BACT</name>
<dbReference type="RefSeq" id="WP_115374587.1">
    <property type="nucleotide sequence ID" value="NZ_QASA01000001.1"/>
</dbReference>
<organism evidence="2 3">
    <name type="scientific">Adhaeribacter pallidiroseus</name>
    <dbReference type="NCBI Taxonomy" id="2072847"/>
    <lineage>
        <taxon>Bacteria</taxon>
        <taxon>Pseudomonadati</taxon>
        <taxon>Bacteroidota</taxon>
        <taxon>Cytophagia</taxon>
        <taxon>Cytophagales</taxon>
        <taxon>Hymenobacteraceae</taxon>
        <taxon>Adhaeribacter</taxon>
    </lineage>
</organism>
<dbReference type="Proteomes" id="UP000253919">
    <property type="component" value="Unassembled WGS sequence"/>
</dbReference>
<accession>A0A369QML9</accession>
<keyword evidence="3" id="KW-1185">Reference proteome</keyword>
<sequence length="362" mass="41600">MKSFVSIYLIILYLSCTPALSQKVDQLSQYVGYYEVKEIPDMLLRVYQNEHHKLILVVPGEPDYELSELSDHRFGFKAEENPSGMKLKDYSVSFSLGADKVKALQINRPKRDFATNLTATRNDKLDPYAVDTDKSLTGKYETKAFAYHYDLKDSVKVFKMINALESAYSRLIKEFGVANMPKISVWLYSTLEVYHNAMNTPLAPAWQSGSIRSVKDYQEIRVSIEQVTGQPDSLSTGALVHEYVHLLTLQIRPGQQQPPVWLWEGVAIYKGCCKWITPDQLNYLINGNYPSIMEIEEKQDYGKSYELGYYITEYIVSTWGWDAVLKLIRTGGKIQASLGISPKQFDKDFFNFLTRHYHLTKK</sequence>
<evidence type="ECO:0000313" key="2">
    <source>
        <dbReference type="EMBL" id="RDC65600.1"/>
    </source>
</evidence>
<protein>
    <recommendedName>
        <fullName evidence="4">Peptidase MA-like domain-containing protein</fullName>
    </recommendedName>
</protein>
<evidence type="ECO:0000256" key="1">
    <source>
        <dbReference type="SAM" id="SignalP"/>
    </source>
</evidence>
<proteinExistence type="predicted"/>
<evidence type="ECO:0000313" key="3">
    <source>
        <dbReference type="Proteomes" id="UP000253919"/>
    </source>
</evidence>
<feature type="chain" id="PRO_5016571286" description="Peptidase MA-like domain-containing protein" evidence="1">
    <location>
        <begin position="22"/>
        <end position="362"/>
    </location>
</feature>
<reference evidence="2 3" key="1">
    <citation type="submission" date="2018-04" db="EMBL/GenBank/DDBJ databases">
        <title>Adhaeribacter sp. HMF7616 genome sequencing and assembly.</title>
        <authorList>
            <person name="Kang H."/>
            <person name="Kang J."/>
            <person name="Cha I."/>
            <person name="Kim H."/>
            <person name="Joh K."/>
        </authorList>
    </citation>
    <scope>NUCLEOTIDE SEQUENCE [LARGE SCALE GENOMIC DNA]</scope>
    <source>
        <strain evidence="2 3">HMF7616</strain>
    </source>
</reference>
<dbReference type="OrthoDB" id="5855557at2"/>
<comment type="caution">
    <text evidence="2">The sequence shown here is derived from an EMBL/GenBank/DDBJ whole genome shotgun (WGS) entry which is preliminary data.</text>
</comment>
<dbReference type="AlphaFoldDB" id="A0A369QML9"/>